<gene>
    <name evidence="5" type="ORF">BDV98DRAFT_534333</name>
</gene>
<evidence type="ECO:0000256" key="1">
    <source>
        <dbReference type="ARBA" id="ARBA00022737"/>
    </source>
</evidence>
<organism evidence="5 6">
    <name type="scientific">Pterulicium gracile</name>
    <dbReference type="NCBI Taxonomy" id="1884261"/>
    <lineage>
        <taxon>Eukaryota</taxon>
        <taxon>Fungi</taxon>
        <taxon>Dikarya</taxon>
        <taxon>Basidiomycota</taxon>
        <taxon>Agaricomycotina</taxon>
        <taxon>Agaricomycetes</taxon>
        <taxon>Agaricomycetidae</taxon>
        <taxon>Agaricales</taxon>
        <taxon>Pleurotineae</taxon>
        <taxon>Pterulaceae</taxon>
        <taxon>Pterulicium</taxon>
    </lineage>
</organism>
<dbReference type="InterPro" id="IPR024983">
    <property type="entry name" value="CHAT_dom"/>
</dbReference>
<keyword evidence="2" id="KW-0802">TPR repeat</keyword>
<accession>A0A5C3QDG6</accession>
<dbReference type="PANTHER" id="PTHR45641">
    <property type="entry name" value="TETRATRICOPEPTIDE REPEAT PROTEIN (AFU_ORTHOLOGUE AFUA_6G03870)"/>
    <property type="match status" value="1"/>
</dbReference>
<feature type="domain" description="CHAT" evidence="4">
    <location>
        <begin position="1055"/>
        <end position="1300"/>
    </location>
</feature>
<evidence type="ECO:0000313" key="6">
    <source>
        <dbReference type="Proteomes" id="UP000305067"/>
    </source>
</evidence>
<evidence type="ECO:0000256" key="2">
    <source>
        <dbReference type="ARBA" id="ARBA00022803"/>
    </source>
</evidence>
<dbReference type="PANTHER" id="PTHR45641:SF19">
    <property type="entry name" value="NEPHROCYSTIN-3"/>
    <property type="match status" value="1"/>
</dbReference>
<dbReference type="STRING" id="1884261.A0A5C3QDG6"/>
<keyword evidence="1" id="KW-0677">Repeat</keyword>
<proteinExistence type="predicted"/>
<evidence type="ECO:0000313" key="5">
    <source>
        <dbReference type="EMBL" id="TFK98208.1"/>
    </source>
</evidence>
<dbReference type="EMBL" id="ML178841">
    <property type="protein sequence ID" value="TFK98208.1"/>
    <property type="molecule type" value="Genomic_DNA"/>
</dbReference>
<evidence type="ECO:0000259" key="4">
    <source>
        <dbReference type="Pfam" id="PF12770"/>
    </source>
</evidence>
<reference evidence="5 6" key="1">
    <citation type="journal article" date="2019" name="Nat. Ecol. Evol.">
        <title>Megaphylogeny resolves global patterns of mushroom evolution.</title>
        <authorList>
            <person name="Varga T."/>
            <person name="Krizsan K."/>
            <person name="Foldi C."/>
            <person name="Dima B."/>
            <person name="Sanchez-Garcia M."/>
            <person name="Sanchez-Ramirez S."/>
            <person name="Szollosi G.J."/>
            <person name="Szarkandi J.G."/>
            <person name="Papp V."/>
            <person name="Albert L."/>
            <person name="Andreopoulos W."/>
            <person name="Angelini C."/>
            <person name="Antonin V."/>
            <person name="Barry K.W."/>
            <person name="Bougher N.L."/>
            <person name="Buchanan P."/>
            <person name="Buyck B."/>
            <person name="Bense V."/>
            <person name="Catcheside P."/>
            <person name="Chovatia M."/>
            <person name="Cooper J."/>
            <person name="Damon W."/>
            <person name="Desjardin D."/>
            <person name="Finy P."/>
            <person name="Geml J."/>
            <person name="Haridas S."/>
            <person name="Hughes K."/>
            <person name="Justo A."/>
            <person name="Karasinski D."/>
            <person name="Kautmanova I."/>
            <person name="Kiss B."/>
            <person name="Kocsube S."/>
            <person name="Kotiranta H."/>
            <person name="LaButti K.M."/>
            <person name="Lechner B.E."/>
            <person name="Liimatainen K."/>
            <person name="Lipzen A."/>
            <person name="Lukacs Z."/>
            <person name="Mihaltcheva S."/>
            <person name="Morgado L.N."/>
            <person name="Niskanen T."/>
            <person name="Noordeloos M.E."/>
            <person name="Ohm R.A."/>
            <person name="Ortiz-Santana B."/>
            <person name="Ovrebo C."/>
            <person name="Racz N."/>
            <person name="Riley R."/>
            <person name="Savchenko A."/>
            <person name="Shiryaev A."/>
            <person name="Soop K."/>
            <person name="Spirin V."/>
            <person name="Szebenyi C."/>
            <person name="Tomsovsky M."/>
            <person name="Tulloss R.E."/>
            <person name="Uehling J."/>
            <person name="Grigoriev I.V."/>
            <person name="Vagvolgyi C."/>
            <person name="Papp T."/>
            <person name="Martin F.M."/>
            <person name="Miettinen O."/>
            <person name="Hibbett D.S."/>
            <person name="Nagy L.G."/>
        </authorList>
    </citation>
    <scope>NUCLEOTIDE SEQUENCE [LARGE SCALE GENOMIC DNA]</scope>
    <source>
        <strain evidence="5 6">CBS 309.79</strain>
    </source>
</reference>
<dbReference type="InterPro" id="IPR011990">
    <property type="entry name" value="TPR-like_helical_dom_sf"/>
</dbReference>
<dbReference type="Gene3D" id="1.25.40.10">
    <property type="entry name" value="Tetratricopeptide repeat domain"/>
    <property type="match status" value="4"/>
</dbReference>
<dbReference type="OrthoDB" id="9991317at2759"/>
<dbReference type="Pfam" id="PF12770">
    <property type="entry name" value="CHAT"/>
    <property type="match status" value="1"/>
</dbReference>
<dbReference type="Proteomes" id="UP000305067">
    <property type="component" value="Unassembled WGS sequence"/>
</dbReference>
<feature type="region of interest" description="Disordered" evidence="3">
    <location>
        <begin position="1"/>
        <end position="25"/>
    </location>
</feature>
<dbReference type="SUPFAM" id="SSF48452">
    <property type="entry name" value="TPR-like"/>
    <property type="match status" value="2"/>
</dbReference>
<keyword evidence="6" id="KW-1185">Reference proteome</keyword>
<evidence type="ECO:0000256" key="3">
    <source>
        <dbReference type="SAM" id="MobiDB-lite"/>
    </source>
</evidence>
<protein>
    <submittedName>
        <fullName evidence="5">CHAT domain-containing protein</fullName>
    </submittedName>
</protein>
<sequence length="1375" mass="155371">MEHASNYAQPPIATESGSRTYEESHATHPIMIHEALHSDVDTAVQLSSKALALRPPGHPERPLYLNDAAVALNRRYKLSHSLDDLRQVIALHEEALQARPPGHEARGDSINNLGVACTYLFQHSRRQEDLERAISLFQESVQLNHPGHEHRQSSTYKLAEALRLRVESSPGGPRTEDVTNMVDLYAESLALCAPGDPNRAKFLNDVAGAVACRFGLTRNAGDLDTMLTLLHEAFELQPKGHPDRGALLNNFASALNMRYGATRSAEDLDRIVELIEEALEMSPPGHPARGNHLNTLSALLSSRYEATRTEEDLDRLVELYSEVLDDLPCHHPNRVNVLFRLAERLTNRYNSRHSMEDMGWMIRVFGEVLELCPPGHPYHETSMGALCNALKHRYRIAPMDEDLDRVIQLQAMKLTTRPPGHPNRVASLQKLAETHRLRYDRTSDLEDLDKLIQLHEEVVELRPSGHPEHEDCLAALIDVMPFRYRATGTQRDLDEMFKLQTEMLGLRPPGHPLRSRSLNDMAMALACRYDVTGSPDDLESIIGLLSEALELYAPKDPDKRHALNNLANAFFNRYERTGAEEDVERMVALHEEALELHPKEDPNRWLFINNLAATLANRHHLSKSDKELQRIMQLCSESLDMQPPNHPSRSTTLTNLANALNRQYQQNGTREDLERILQLRLEALERCPVGHPDRSGYLGTLADALRARHRLTADRADLVRMVDLRREAKMLCPLGHPNHAERAGDLAEVLTMVPPYDVEEVVRLARDGALDLVAPAARSLHCTRLWVQVAQLNHHSSLEDAYAHSIQFLRYYLTVGATVKHQYDALQRQPELLSLPMDAAAHAIEKEKVEEAVETLDAGRSLLWSEMRRFRDPLDQRSRERMGEKLANDFVHSCYELQKIATAEASFERYPVTHHGPAPGEGLLQVAGSTAIPYDVLLPRKRKLLQDHQAMLERIRARPGLEHFQLRRPFESLQTAAQGGPVIIINCSEHGSHVIIVFCDKPPIVIPLDEGDERDEFHTLATKVHQNYLDARGELESNSSQNRSRTFGRKLNPVLQRMWRLVGEKVVDVLKPILPIGSRVWWCPTSFLTILPWHAAGTTKQCFIDYYISSYTPTLQALIDARRSQPIFLPSLTKSQPVEENPNPRMLVIAKMDSQDGFGELSSAADEFRVLQNLGSSVSCLEGSQATSSRVLEGLASHSWAHFICHGTLHPRPFESSLHLHGGDRLTLNDIIKAYLPSAQFAFLAACHTAEQGSRLQDEVLHLAAAMQFSGFQSVIGTMWAMRDSDGPEVAREFYKRMLGDSFRTRCSLVVLKKLAWVLPPFVEQTLQRWAGVDEEGRIHGRHERAARAMWEVTRKMRKDGKELERWINFVHIGA</sequence>
<dbReference type="Pfam" id="PF13374">
    <property type="entry name" value="TPR_10"/>
    <property type="match status" value="3"/>
</dbReference>
<name>A0A5C3QDG6_9AGAR</name>